<evidence type="ECO:0000256" key="17">
    <source>
        <dbReference type="HAMAP-Rule" id="MF_01113"/>
    </source>
</evidence>
<evidence type="ECO:0000259" key="19">
    <source>
        <dbReference type="PROSITE" id="PS50173"/>
    </source>
</evidence>
<comment type="cofactor">
    <cofactor evidence="17">
        <name>Mg(2+)</name>
        <dbReference type="ChEBI" id="CHEBI:18420"/>
    </cofactor>
    <text evidence="17">Binds 2 magnesium ions per subunit.</text>
</comment>
<evidence type="ECO:0000256" key="16">
    <source>
        <dbReference type="ARBA" id="ARBA00049244"/>
    </source>
</evidence>
<feature type="region of interest" description="Disordered" evidence="18">
    <location>
        <begin position="258"/>
        <end position="277"/>
    </location>
</feature>
<evidence type="ECO:0000256" key="9">
    <source>
        <dbReference type="ARBA" id="ARBA00022723"/>
    </source>
</evidence>
<keyword evidence="4 17" id="KW-0515">Mutator protein</keyword>
<dbReference type="NCBIfam" id="NF002677">
    <property type="entry name" value="PRK02406.1"/>
    <property type="match status" value="1"/>
</dbReference>
<evidence type="ECO:0000256" key="4">
    <source>
        <dbReference type="ARBA" id="ARBA00022457"/>
    </source>
</evidence>
<evidence type="ECO:0000256" key="15">
    <source>
        <dbReference type="ARBA" id="ARBA00025589"/>
    </source>
</evidence>
<evidence type="ECO:0000256" key="7">
    <source>
        <dbReference type="ARBA" id="ARBA00022695"/>
    </source>
</evidence>
<evidence type="ECO:0000256" key="2">
    <source>
        <dbReference type="ARBA" id="ARBA00010945"/>
    </source>
</evidence>
<dbReference type="SUPFAM" id="SSF100879">
    <property type="entry name" value="Lesion bypass DNA polymerase (Y-family), little finger domain"/>
    <property type="match status" value="1"/>
</dbReference>
<dbReference type="SUPFAM" id="SSF56672">
    <property type="entry name" value="DNA/RNA polymerases"/>
    <property type="match status" value="1"/>
</dbReference>
<feature type="compositionally biased region" description="Basic and acidic residues" evidence="18">
    <location>
        <begin position="260"/>
        <end position="274"/>
    </location>
</feature>
<evidence type="ECO:0000256" key="13">
    <source>
        <dbReference type="ARBA" id="ARBA00023125"/>
    </source>
</evidence>
<keyword evidence="9 17" id="KW-0479">Metal-binding</keyword>
<dbReference type="OrthoDB" id="9808813at2"/>
<feature type="domain" description="UmuC" evidence="19">
    <location>
        <begin position="39"/>
        <end position="219"/>
    </location>
</feature>
<dbReference type="GO" id="GO:0005829">
    <property type="term" value="C:cytosol"/>
    <property type="evidence" value="ECO:0007669"/>
    <property type="project" value="TreeGrafter"/>
</dbReference>
<evidence type="ECO:0000256" key="10">
    <source>
        <dbReference type="ARBA" id="ARBA00022763"/>
    </source>
</evidence>
<sequence>MSHTLCRDCLTEIPAAVLACPACGSERLRRHAELFDLSLAHIDCDAFYASIEKRDRPELRDRPLLIGGGHRGVVATACYIARRYGPRSAMPMYKALQLCPDAVVLPPDMAKYAAVSRQIRALFEAATPLVEPLALDEAFLDLAGTAAAHGESPAATLARIQNRIRDEIGITVSIGLSYNKFLAKMASDLDKPQGFAVIGRAEARDFLVPRPVRDIPGVGEAFARRLFQAGYKTIGDLQQVSESRLALQFGKLGRALAQRSRGEDDRRVTPDRPAKSVSAETTFDIDIHRLDALEQQLWPLCEKVAQRCKKGRVAGRTVVLKLKTRDFRTLTRSHRLPGPTQLADVVWRHGRALLSHEADGRAFRLIGIGVADLCDESIADQPDLFDLARHRDARRERAIDVLRERYGHEVVSRRTFGTRTQPEE</sequence>
<keyword evidence="14 17" id="KW-0234">DNA repair</keyword>
<evidence type="ECO:0000256" key="1">
    <source>
        <dbReference type="ARBA" id="ARBA00004496"/>
    </source>
</evidence>
<feature type="site" description="Substrate discrimination" evidence="17">
    <location>
        <position position="48"/>
    </location>
</feature>
<dbReference type="Pfam" id="PF21999">
    <property type="entry name" value="IMS_HHH_1"/>
    <property type="match status" value="1"/>
</dbReference>
<dbReference type="AlphaFoldDB" id="A0A286GN20"/>
<dbReference type="Proteomes" id="UP000219621">
    <property type="component" value="Unassembled WGS sequence"/>
</dbReference>
<feature type="binding site" evidence="17">
    <location>
        <position position="136"/>
    </location>
    <ligand>
        <name>Mg(2+)</name>
        <dbReference type="ChEBI" id="CHEBI:18420"/>
    </ligand>
</feature>
<comment type="function">
    <text evidence="15 17">Poorly processive, error-prone DNA polymerase involved in untargeted mutagenesis. Copies undamaged DNA at stalled replication forks, which arise in vivo from mismatched or misaligned primer ends. These misaligned primers can be extended by PolIV. Exhibits no 3'-5' exonuclease (proofreading) activity. May be involved in translesional synthesis, in conjunction with the beta clamp from PolIII.</text>
</comment>
<dbReference type="FunFam" id="3.40.1170.60:FF:000001">
    <property type="entry name" value="DNA polymerase IV"/>
    <property type="match status" value="1"/>
</dbReference>
<dbReference type="EC" id="2.7.7.7" evidence="17"/>
<dbReference type="InterPro" id="IPR043128">
    <property type="entry name" value="Rev_trsase/Diguanyl_cyclase"/>
</dbReference>
<dbReference type="InterPro" id="IPR053848">
    <property type="entry name" value="IMS_HHH_1"/>
</dbReference>
<organism evidence="20 21">
    <name type="scientific">Caenispirillum bisanense</name>
    <dbReference type="NCBI Taxonomy" id="414052"/>
    <lineage>
        <taxon>Bacteria</taxon>
        <taxon>Pseudomonadati</taxon>
        <taxon>Pseudomonadota</taxon>
        <taxon>Alphaproteobacteria</taxon>
        <taxon>Rhodospirillales</taxon>
        <taxon>Novispirillaceae</taxon>
        <taxon>Caenispirillum</taxon>
    </lineage>
</organism>
<evidence type="ECO:0000313" key="21">
    <source>
        <dbReference type="Proteomes" id="UP000219621"/>
    </source>
</evidence>
<dbReference type="Gene3D" id="1.10.150.20">
    <property type="entry name" value="5' to 3' exonuclease, C-terminal subdomain"/>
    <property type="match status" value="1"/>
</dbReference>
<dbReference type="InterPro" id="IPR017961">
    <property type="entry name" value="DNA_pol_Y-fam_little_finger"/>
</dbReference>
<dbReference type="GO" id="GO:0006281">
    <property type="term" value="P:DNA repair"/>
    <property type="evidence" value="ECO:0007669"/>
    <property type="project" value="UniProtKB-UniRule"/>
</dbReference>
<feature type="binding site" evidence="17">
    <location>
        <position position="43"/>
    </location>
    <ligand>
        <name>Mg(2+)</name>
        <dbReference type="ChEBI" id="CHEBI:18420"/>
    </ligand>
</feature>
<evidence type="ECO:0000256" key="12">
    <source>
        <dbReference type="ARBA" id="ARBA00022932"/>
    </source>
</evidence>
<dbReference type="InterPro" id="IPR022880">
    <property type="entry name" value="DNApol_IV"/>
</dbReference>
<keyword evidence="13 17" id="KW-0238">DNA-binding</keyword>
<dbReference type="NCBIfam" id="NF002751">
    <property type="entry name" value="PRK02794.1"/>
    <property type="match status" value="1"/>
</dbReference>
<name>A0A286GN20_9PROT</name>
<dbReference type="InterPro" id="IPR043502">
    <property type="entry name" value="DNA/RNA_pol_sf"/>
</dbReference>
<evidence type="ECO:0000313" key="20">
    <source>
        <dbReference type="EMBL" id="SOD96479.1"/>
    </source>
</evidence>
<evidence type="ECO:0000256" key="8">
    <source>
        <dbReference type="ARBA" id="ARBA00022705"/>
    </source>
</evidence>
<keyword evidence="10 17" id="KW-0227">DNA damage</keyword>
<dbReference type="EMBL" id="OCNJ01000005">
    <property type="protein sequence ID" value="SOD96479.1"/>
    <property type="molecule type" value="Genomic_DNA"/>
</dbReference>
<comment type="similarity">
    <text evidence="2 17">Belongs to the DNA polymerase type-Y family.</text>
</comment>
<keyword evidence="8 17" id="KW-0235">DNA replication</keyword>
<dbReference type="PANTHER" id="PTHR11076">
    <property type="entry name" value="DNA REPAIR POLYMERASE UMUC / TRANSFERASE FAMILY MEMBER"/>
    <property type="match status" value="1"/>
</dbReference>
<dbReference type="GO" id="GO:0003684">
    <property type="term" value="F:damaged DNA binding"/>
    <property type="evidence" value="ECO:0007669"/>
    <property type="project" value="InterPro"/>
</dbReference>
<keyword evidence="6 17" id="KW-0808">Transferase</keyword>
<feature type="active site" evidence="17">
    <location>
        <position position="137"/>
    </location>
</feature>
<dbReference type="GO" id="GO:0042276">
    <property type="term" value="P:error-prone translesion synthesis"/>
    <property type="evidence" value="ECO:0007669"/>
    <property type="project" value="TreeGrafter"/>
</dbReference>
<dbReference type="GO" id="GO:0006261">
    <property type="term" value="P:DNA-templated DNA replication"/>
    <property type="evidence" value="ECO:0007669"/>
    <property type="project" value="UniProtKB-UniRule"/>
</dbReference>
<dbReference type="GO" id="GO:0009432">
    <property type="term" value="P:SOS response"/>
    <property type="evidence" value="ECO:0007669"/>
    <property type="project" value="TreeGrafter"/>
</dbReference>
<dbReference type="Pfam" id="PF00817">
    <property type="entry name" value="IMS"/>
    <property type="match status" value="1"/>
</dbReference>
<dbReference type="InterPro" id="IPR036775">
    <property type="entry name" value="DNA_pol_Y-fam_lit_finger_sf"/>
</dbReference>
<dbReference type="Pfam" id="PF11799">
    <property type="entry name" value="IMS_C"/>
    <property type="match status" value="1"/>
</dbReference>
<dbReference type="RefSeq" id="WP_097279713.1">
    <property type="nucleotide sequence ID" value="NZ_OCNJ01000005.1"/>
</dbReference>
<evidence type="ECO:0000256" key="14">
    <source>
        <dbReference type="ARBA" id="ARBA00023204"/>
    </source>
</evidence>
<dbReference type="Gene3D" id="3.30.1490.100">
    <property type="entry name" value="DNA polymerase, Y-family, little finger domain"/>
    <property type="match status" value="1"/>
</dbReference>
<dbReference type="CDD" id="cd03586">
    <property type="entry name" value="PolY_Pol_IV_kappa"/>
    <property type="match status" value="1"/>
</dbReference>
<proteinExistence type="inferred from homology"/>
<dbReference type="GO" id="GO:0000287">
    <property type="term" value="F:magnesium ion binding"/>
    <property type="evidence" value="ECO:0007669"/>
    <property type="project" value="UniProtKB-UniRule"/>
</dbReference>
<keyword evidence="12 17" id="KW-0239">DNA-directed DNA polymerase</keyword>
<evidence type="ECO:0000256" key="5">
    <source>
        <dbReference type="ARBA" id="ARBA00022490"/>
    </source>
</evidence>
<keyword evidence="21" id="KW-1185">Reference proteome</keyword>
<keyword evidence="5 17" id="KW-0963">Cytoplasm</keyword>
<comment type="subunit">
    <text evidence="3 17">Monomer.</text>
</comment>
<dbReference type="InterPro" id="IPR050116">
    <property type="entry name" value="DNA_polymerase-Y"/>
</dbReference>
<reference evidence="21" key="1">
    <citation type="submission" date="2017-09" db="EMBL/GenBank/DDBJ databases">
        <authorList>
            <person name="Varghese N."/>
            <person name="Submissions S."/>
        </authorList>
    </citation>
    <scope>NUCLEOTIDE SEQUENCE [LARGE SCALE GENOMIC DNA]</scope>
    <source>
        <strain evidence="21">USBA 140</strain>
    </source>
</reference>
<comment type="catalytic activity">
    <reaction evidence="16 17">
        <text>DNA(n) + a 2'-deoxyribonucleoside 5'-triphosphate = DNA(n+1) + diphosphate</text>
        <dbReference type="Rhea" id="RHEA:22508"/>
        <dbReference type="Rhea" id="RHEA-COMP:17339"/>
        <dbReference type="Rhea" id="RHEA-COMP:17340"/>
        <dbReference type="ChEBI" id="CHEBI:33019"/>
        <dbReference type="ChEBI" id="CHEBI:61560"/>
        <dbReference type="ChEBI" id="CHEBI:173112"/>
        <dbReference type="EC" id="2.7.7.7"/>
    </reaction>
</comment>
<evidence type="ECO:0000256" key="3">
    <source>
        <dbReference type="ARBA" id="ARBA00011245"/>
    </source>
</evidence>
<protein>
    <recommendedName>
        <fullName evidence="17">DNA polymerase IV</fullName>
        <shortName evidence="17">Pol IV</shortName>
        <ecNumber evidence="17">2.7.7.7</ecNumber>
    </recommendedName>
</protein>
<evidence type="ECO:0000256" key="18">
    <source>
        <dbReference type="SAM" id="MobiDB-lite"/>
    </source>
</evidence>
<keyword evidence="7 17" id="KW-0548">Nucleotidyltransferase</keyword>
<comment type="subcellular location">
    <subcellularLocation>
        <location evidence="1 17">Cytoplasm</location>
    </subcellularLocation>
</comment>
<gene>
    <name evidence="17" type="primary">dinB</name>
    <name evidence="20" type="ORF">SAMN05421508_105347</name>
</gene>
<dbReference type="Gene3D" id="3.30.70.270">
    <property type="match status" value="1"/>
</dbReference>
<dbReference type="Gene3D" id="3.40.1170.60">
    <property type="match status" value="1"/>
</dbReference>
<dbReference type="InterPro" id="IPR001126">
    <property type="entry name" value="UmuC"/>
</dbReference>
<dbReference type="GO" id="GO:0003887">
    <property type="term" value="F:DNA-directed DNA polymerase activity"/>
    <property type="evidence" value="ECO:0007669"/>
    <property type="project" value="UniProtKB-UniRule"/>
</dbReference>
<keyword evidence="11 17" id="KW-0460">Magnesium</keyword>
<evidence type="ECO:0000256" key="6">
    <source>
        <dbReference type="ARBA" id="ARBA00022679"/>
    </source>
</evidence>
<dbReference type="HAMAP" id="MF_01113">
    <property type="entry name" value="DNApol_IV"/>
    <property type="match status" value="1"/>
</dbReference>
<evidence type="ECO:0000256" key="11">
    <source>
        <dbReference type="ARBA" id="ARBA00022842"/>
    </source>
</evidence>
<dbReference type="PANTHER" id="PTHR11076:SF33">
    <property type="entry name" value="DNA POLYMERASE KAPPA"/>
    <property type="match status" value="1"/>
</dbReference>
<accession>A0A286GN20</accession>
<dbReference type="FunFam" id="3.30.1490.100:FF:000004">
    <property type="entry name" value="DNA polymerase IV"/>
    <property type="match status" value="1"/>
</dbReference>
<dbReference type="PROSITE" id="PS50173">
    <property type="entry name" value="UMUC"/>
    <property type="match status" value="1"/>
</dbReference>